<comment type="caution">
    <text evidence="1">The sequence shown here is derived from an EMBL/GenBank/DDBJ whole genome shotgun (WGS) entry which is preliminary data.</text>
</comment>
<gene>
    <name evidence="1" type="ORF">M3215_20100</name>
</gene>
<sequence>MMNLMSSPVQMSGNELEKILKEIQSGQKTWDEERKIDIVKAMINHIGSTDSELRELIYSCFSKLILDNQLAHELQVEILEFCLSDLLLKGIGENGTDTVFTRSFTSLLIELILYKDNEEHFLPESVVYKAKDTAIHYIKLEKDVRGYVPEKGWAHSVAHLADVCVELVKNEKIEQKCYSEILETLLGKLFHSKCVYIHNEDERIVRPILAMLNRGLEIEALETIIKDIPQEMKYQKEKLDYENYLFLRANCKSFLKSLYLEINQDSNLLSLQKSIESCLSEI</sequence>
<dbReference type="Proteomes" id="UP001202289">
    <property type="component" value="Unassembled WGS sequence"/>
</dbReference>
<reference evidence="1" key="1">
    <citation type="submission" date="2022-05" db="EMBL/GenBank/DDBJ databases">
        <title>Comparative Genomics of Spacecraft Associated Microbes.</title>
        <authorList>
            <person name="Tran M.T."/>
            <person name="Wright A."/>
            <person name="Seuylemezian A."/>
            <person name="Eisen J."/>
            <person name="Coil D."/>
        </authorList>
    </citation>
    <scope>NUCLEOTIDE SEQUENCE</scope>
    <source>
        <strain evidence="1">FAIRING 10M-2.2</strain>
    </source>
</reference>
<dbReference type="EMBL" id="JAMBOP010000033">
    <property type="protein sequence ID" value="MCM3738024.1"/>
    <property type="molecule type" value="Genomic_DNA"/>
</dbReference>
<evidence type="ECO:0000313" key="2">
    <source>
        <dbReference type="Proteomes" id="UP001202289"/>
    </source>
</evidence>
<proteinExistence type="predicted"/>
<keyword evidence="2" id="KW-1185">Reference proteome</keyword>
<name>A0ACC6ACN0_9BACI</name>
<evidence type="ECO:0000313" key="1">
    <source>
        <dbReference type="EMBL" id="MCM3738024.1"/>
    </source>
</evidence>
<protein>
    <submittedName>
        <fullName evidence="1">DUF2785 domain-containing protein</fullName>
    </submittedName>
</protein>
<organism evidence="1 2">
    <name type="scientific">Bacillus cytotoxicus</name>
    <dbReference type="NCBI Taxonomy" id="580165"/>
    <lineage>
        <taxon>Bacteria</taxon>
        <taxon>Bacillati</taxon>
        <taxon>Bacillota</taxon>
        <taxon>Bacilli</taxon>
        <taxon>Bacillales</taxon>
        <taxon>Bacillaceae</taxon>
        <taxon>Bacillus</taxon>
        <taxon>Bacillus cereus group</taxon>
    </lineage>
</organism>
<accession>A0ACC6ACN0</accession>